<feature type="compositionally biased region" description="Basic and acidic residues" evidence="9">
    <location>
        <begin position="485"/>
        <end position="502"/>
    </location>
</feature>
<evidence type="ECO:0000313" key="13">
    <source>
        <dbReference type="Proteomes" id="UP000694557"/>
    </source>
</evidence>
<feature type="compositionally biased region" description="Basic and acidic residues" evidence="9">
    <location>
        <begin position="397"/>
        <end position="407"/>
    </location>
</feature>
<feature type="compositionally biased region" description="Low complexity" evidence="9">
    <location>
        <begin position="430"/>
        <end position="464"/>
    </location>
</feature>
<evidence type="ECO:0000256" key="9">
    <source>
        <dbReference type="SAM" id="MobiDB-lite"/>
    </source>
</evidence>
<dbReference type="CDD" id="cd00160">
    <property type="entry name" value="RhoGEF"/>
    <property type="match status" value="1"/>
</dbReference>
<keyword evidence="8" id="KW-0472">Membrane</keyword>
<reference evidence="12" key="2">
    <citation type="submission" date="2025-09" db="UniProtKB">
        <authorList>
            <consortium name="Ensembl"/>
        </authorList>
    </citation>
    <scope>IDENTIFICATION</scope>
</reference>
<evidence type="ECO:0000256" key="3">
    <source>
        <dbReference type="ARBA" id="ARBA00022468"/>
    </source>
</evidence>
<dbReference type="Pfam" id="PF17838">
    <property type="entry name" value="PH_16"/>
    <property type="match status" value="1"/>
</dbReference>
<dbReference type="PANTHER" id="PTHR45872">
    <property type="entry name" value="RHO GUANINE NUCLEOTIDE EXCHANGE FACTOR 2, ISOFORM D"/>
    <property type="match status" value="1"/>
</dbReference>
<dbReference type="GO" id="GO:0035556">
    <property type="term" value="P:intracellular signal transduction"/>
    <property type="evidence" value="ECO:0007669"/>
    <property type="project" value="InterPro"/>
</dbReference>
<evidence type="ECO:0000256" key="7">
    <source>
        <dbReference type="ARBA" id="ARBA00023054"/>
    </source>
</evidence>
<proteinExistence type="predicted"/>
<feature type="region of interest" description="Disordered" evidence="9">
    <location>
        <begin position="851"/>
        <end position="872"/>
    </location>
</feature>
<evidence type="ECO:0000256" key="4">
    <source>
        <dbReference type="ARBA" id="ARBA00022490"/>
    </source>
</evidence>
<comment type="subcellular location">
    <subcellularLocation>
        <location evidence="2">Cytoplasm</location>
    </subcellularLocation>
    <subcellularLocation>
        <location evidence="1">Membrane</location>
    </subcellularLocation>
</comment>
<keyword evidence="4" id="KW-0963">Cytoplasm</keyword>
<dbReference type="FunFam" id="1.20.900.10:FF:000006">
    <property type="entry name" value="Rho guanine nucleotide exchange factor (GEF) 11"/>
    <property type="match status" value="1"/>
</dbReference>
<dbReference type="PROSITE" id="PS50010">
    <property type="entry name" value="DH_2"/>
    <property type="match status" value="1"/>
</dbReference>
<feature type="region of interest" description="Disordered" evidence="9">
    <location>
        <begin position="222"/>
        <end position="248"/>
    </location>
</feature>
<dbReference type="KEGG" id="oki:109881774"/>
<dbReference type="GO" id="GO:0005085">
    <property type="term" value="F:guanyl-nucleotide exchange factor activity"/>
    <property type="evidence" value="ECO:0007669"/>
    <property type="project" value="UniProtKB-KW"/>
</dbReference>
<feature type="region of interest" description="Disordered" evidence="9">
    <location>
        <begin position="270"/>
        <end position="502"/>
    </location>
</feature>
<dbReference type="Ensembl" id="ENSOKIT00005038577.1">
    <property type="protein sequence ID" value="ENSOKIP00005036518.1"/>
    <property type="gene ID" value="ENSOKIG00005015007.1"/>
</dbReference>
<keyword evidence="7" id="KW-0175">Coiled coil</keyword>
<feature type="compositionally biased region" description="Basic residues" evidence="9">
    <location>
        <begin position="408"/>
        <end position="421"/>
    </location>
</feature>
<dbReference type="InterPro" id="IPR001331">
    <property type="entry name" value="GDS_CDC24_CS"/>
</dbReference>
<feature type="compositionally biased region" description="Polar residues" evidence="9">
    <location>
        <begin position="959"/>
        <end position="968"/>
    </location>
</feature>
<evidence type="ECO:0000256" key="8">
    <source>
        <dbReference type="ARBA" id="ARBA00023136"/>
    </source>
</evidence>
<gene>
    <name evidence="12" type="primary">arhgef1</name>
</gene>
<dbReference type="SUPFAM" id="SSF50729">
    <property type="entry name" value="PH domain-like"/>
    <property type="match status" value="1"/>
</dbReference>
<evidence type="ECO:0000259" key="10">
    <source>
        <dbReference type="PROSITE" id="PS50003"/>
    </source>
</evidence>
<dbReference type="SMART" id="SM00233">
    <property type="entry name" value="PH"/>
    <property type="match status" value="1"/>
</dbReference>
<evidence type="ECO:0000256" key="1">
    <source>
        <dbReference type="ARBA" id="ARBA00004370"/>
    </source>
</evidence>
<feature type="compositionally biased region" description="Polar residues" evidence="9">
    <location>
        <begin position="307"/>
        <end position="316"/>
    </location>
</feature>
<dbReference type="AlphaFoldDB" id="A0A8C7G115"/>
<dbReference type="Gene3D" id="1.10.167.10">
    <property type="entry name" value="Regulator of G-protein Signalling 4, domain 2"/>
    <property type="match status" value="1"/>
</dbReference>
<keyword evidence="3" id="KW-0343">GTPase activation</keyword>
<dbReference type="InterPro" id="IPR044926">
    <property type="entry name" value="RGS_subdomain_2"/>
</dbReference>
<evidence type="ECO:0000313" key="12">
    <source>
        <dbReference type="Ensembl" id="ENSOKIP00005036518.1"/>
    </source>
</evidence>
<dbReference type="GeneTree" id="ENSGT00940000161180"/>
<feature type="region of interest" description="Disordered" evidence="9">
    <location>
        <begin position="959"/>
        <end position="1010"/>
    </location>
</feature>
<name>A0A8C7G115_ONCKI</name>
<dbReference type="SMART" id="SM00325">
    <property type="entry name" value="RhoGEF"/>
    <property type="match status" value="1"/>
</dbReference>
<reference evidence="12" key="1">
    <citation type="submission" date="2025-08" db="UniProtKB">
        <authorList>
            <consortium name="Ensembl"/>
        </authorList>
    </citation>
    <scope>IDENTIFICATION</scope>
</reference>
<dbReference type="InterPro" id="IPR001849">
    <property type="entry name" value="PH_domain"/>
</dbReference>
<dbReference type="Pfam" id="PF00621">
    <property type="entry name" value="RhoGEF"/>
    <property type="match status" value="1"/>
</dbReference>
<protein>
    <submittedName>
        <fullName evidence="12">Rho guanine nucleotide exchange factor (GEF) 1</fullName>
    </submittedName>
</protein>
<dbReference type="InterPro" id="IPR036305">
    <property type="entry name" value="RGS_sf"/>
</dbReference>
<evidence type="ECO:0000256" key="2">
    <source>
        <dbReference type="ARBA" id="ARBA00004496"/>
    </source>
</evidence>
<dbReference type="GO" id="GO:0007186">
    <property type="term" value="P:G protein-coupled receptor signaling pathway"/>
    <property type="evidence" value="ECO:0007669"/>
    <property type="project" value="TreeGrafter"/>
</dbReference>
<feature type="compositionally biased region" description="Basic and acidic residues" evidence="9">
    <location>
        <begin position="270"/>
        <end position="284"/>
    </location>
</feature>
<dbReference type="GO" id="GO:0016020">
    <property type="term" value="C:membrane"/>
    <property type="evidence" value="ECO:0007669"/>
    <property type="project" value="UniProtKB-SubCell"/>
</dbReference>
<evidence type="ECO:0000256" key="5">
    <source>
        <dbReference type="ARBA" id="ARBA00022553"/>
    </source>
</evidence>
<evidence type="ECO:0000256" key="6">
    <source>
        <dbReference type="ARBA" id="ARBA00022658"/>
    </source>
</evidence>
<feature type="compositionally biased region" description="Basic residues" evidence="9">
    <location>
        <begin position="222"/>
        <end position="232"/>
    </location>
</feature>
<keyword evidence="13" id="KW-1185">Reference proteome</keyword>
<dbReference type="SUPFAM" id="SSF48097">
    <property type="entry name" value="Regulator of G-protein signaling, RGS"/>
    <property type="match status" value="1"/>
</dbReference>
<dbReference type="SUPFAM" id="SSF48065">
    <property type="entry name" value="DBL homology domain (DH-domain)"/>
    <property type="match status" value="1"/>
</dbReference>
<dbReference type="PANTHER" id="PTHR45872:SF4">
    <property type="entry name" value="RHO GUANINE NUCLEOTIDE EXCHANGE FACTOR 1"/>
    <property type="match status" value="1"/>
</dbReference>
<evidence type="ECO:0000259" key="11">
    <source>
        <dbReference type="PROSITE" id="PS50010"/>
    </source>
</evidence>
<dbReference type="Pfam" id="PF09128">
    <property type="entry name" value="RGS-like"/>
    <property type="match status" value="1"/>
</dbReference>
<organism evidence="12 13">
    <name type="scientific">Oncorhynchus kisutch</name>
    <name type="common">Coho salmon</name>
    <name type="synonym">Salmo kisutch</name>
    <dbReference type="NCBI Taxonomy" id="8019"/>
    <lineage>
        <taxon>Eukaryota</taxon>
        <taxon>Metazoa</taxon>
        <taxon>Chordata</taxon>
        <taxon>Craniata</taxon>
        <taxon>Vertebrata</taxon>
        <taxon>Euteleostomi</taxon>
        <taxon>Actinopterygii</taxon>
        <taxon>Neopterygii</taxon>
        <taxon>Teleostei</taxon>
        <taxon>Protacanthopterygii</taxon>
        <taxon>Salmoniformes</taxon>
        <taxon>Salmonidae</taxon>
        <taxon>Salmoninae</taxon>
        <taxon>Oncorhynchus</taxon>
    </lineage>
</organism>
<dbReference type="Gene3D" id="2.30.29.30">
    <property type="entry name" value="Pleckstrin-homology domain (PH domain)/Phosphotyrosine-binding domain (PTB)"/>
    <property type="match status" value="1"/>
</dbReference>
<sequence>MSIIGAEDEDFENDLDPTVDDHSSHFTSIELVKSRPTHLLVFLQHVILQFDCSSLLCYLHADLFKNLSTKETKKQFVEFYNSFLDKSAILRVQIPHNVSFELDRTRPDLLSEEQQRKFVQDVQLAQAPEVLRQLEDFRQKRMMGMTPNAAELLEVESHYPTDRIPMEMKEKAVAETLLDKMSEIHPSIVADEEKCSSIFAAVAFYMKHLGVKSRVADSKKSRGFFRRPLGKNKKSEESTKSKPKGGFPNILSAAGGWIAGSTEVKLPKVEAEVDKEKVNQERKVSSGLAPSRGSSAPDAAPPALNRKSVSTGSSPHQGLEVSEGSGVHISVTSSPDFSHSEMGLFSSRSDPHLVAEGGELSPGGMAGGLAVWEPPSPNEPPLEENLDKDRRKTRRVGRSESARVDRHSSRRRGSSRAKQSRSRSDVDLQAAATAAHSSPTSPHPSVDEGVLLPEGVLPGLSLSGPTPQQEEQDPRLLELEQDPPNWREHTPPDTLKDLSKKETKRQEVINELFATEHAHVRMLSVLQTVFWKPLEREELMTATELATIFPSLDEIIDMHYAFYEHLKKLRQHNFIVKAIGTTLLNRFGGTEGEWFQKLTSRFCSHQTWALEQLKMRQKKDPRFNSFILEAESRPQCRRLQLKDIIPTEMQRLTKYPLLLENIAKCTEDTLEKESIQQSAECCRKILNHVNEEVKQMENLLTLKDYQRRLDTSGLKPSNELYLEYKYLDLAQRRMIYEGPLTWRVTKEKTLEVQCVLLGDLLVLLQKQDDKMVLKCQSKSNIAVQEGKQMLSPIIKLDSAFLREVATDRKAFYVIFTWDSGAQIYELVAQSVGERKNWTDVIKMAVDELKKTGPPSDLKRGNSILTGGGGNPYSPTTFPQPPLSPTENGGVLLKNSIERDKDSLIDETKSVDSRHSLIDYLSDKGFDLIGHSNSDQVKVANSALNEVMFLKRLLVGSISLSDDSQPNEQNGREGPDSQDQGLQGEEGEGGGGEGGGMKIDEEGGISAPLVLSQERMEEVRRKLQSLEVQLKRLQSVEEEHHRLQQALSKFSLEGGNF</sequence>
<dbReference type="InterPro" id="IPR011993">
    <property type="entry name" value="PH-like_dom_sf"/>
</dbReference>
<dbReference type="Gene3D" id="1.20.900.10">
    <property type="entry name" value="Dbl homology (DH) domain"/>
    <property type="match status" value="1"/>
</dbReference>
<accession>A0A8C7G115</accession>
<dbReference type="GO" id="GO:0001664">
    <property type="term" value="F:G protein-coupled receptor binding"/>
    <property type="evidence" value="ECO:0007669"/>
    <property type="project" value="TreeGrafter"/>
</dbReference>
<feature type="domain" description="DH" evidence="11">
    <location>
        <begin position="504"/>
        <end position="692"/>
    </location>
</feature>
<dbReference type="GO" id="GO:0005096">
    <property type="term" value="F:GTPase activator activity"/>
    <property type="evidence" value="ECO:0007669"/>
    <property type="project" value="UniProtKB-KW"/>
</dbReference>
<dbReference type="InterPro" id="IPR000219">
    <property type="entry name" value="DH_dom"/>
</dbReference>
<dbReference type="InterPro" id="IPR015212">
    <property type="entry name" value="RGS-like_dom"/>
</dbReference>
<dbReference type="CTD" id="9138"/>
<dbReference type="Proteomes" id="UP000694557">
    <property type="component" value="Unassembled WGS sequence"/>
</dbReference>
<dbReference type="PROSITE" id="PS50003">
    <property type="entry name" value="PH_DOMAIN"/>
    <property type="match status" value="1"/>
</dbReference>
<dbReference type="InterPro" id="IPR035899">
    <property type="entry name" value="DBL_dom_sf"/>
</dbReference>
<dbReference type="InterPro" id="IPR041020">
    <property type="entry name" value="PH_16"/>
</dbReference>
<dbReference type="PROSITE" id="PS00741">
    <property type="entry name" value="DH_1"/>
    <property type="match status" value="1"/>
</dbReference>
<keyword evidence="5" id="KW-0597">Phosphoprotein</keyword>
<keyword evidence="6" id="KW-0344">Guanine-nucleotide releasing factor</keyword>
<dbReference type="GO" id="GO:0005737">
    <property type="term" value="C:cytoplasm"/>
    <property type="evidence" value="ECO:0007669"/>
    <property type="project" value="UniProtKB-SubCell"/>
</dbReference>
<feature type="domain" description="PH" evidence="10">
    <location>
        <begin position="733"/>
        <end position="846"/>
    </location>
</feature>